<dbReference type="EMBL" id="JACSQL010000001">
    <property type="protein sequence ID" value="MBD7967233.1"/>
    <property type="molecule type" value="Genomic_DNA"/>
</dbReference>
<keyword evidence="7 10" id="KW-0472">Membrane</keyword>
<gene>
    <name evidence="11" type="primary">fliR</name>
    <name evidence="11" type="ORF">H9647_04090</name>
</gene>
<keyword evidence="8 10" id="KW-0975">Bacterial flagellum</keyword>
<keyword evidence="4 10" id="KW-1003">Cell membrane</keyword>
<sequence>MEMILQGFSVALLIFCRITAFFVVAPVFSTPGVPQIFKIGLSVFITIIVYLTFGTDQVIAMDAAYVLLIFKEVLMGLLLGYVALLMITAIQTAGAFIDIQIGFSMANVFDPMTGTSVPLTGNLKYAFAILLFLTMNGHHRMLDAIVYSYRWVPLAGNDIFRAFADGSVAELLIRAFAQAFMLAFQMAAPLVVALFMTDVGLGFLARTAPQFNVFVIGVPLKIIVGLSMMLLVVPGFLYIFENLFGVLFEAMQGVLEVVGQRP</sequence>
<comment type="caution">
    <text evidence="11">The sequence shown here is derived from an EMBL/GenBank/DDBJ whole genome shotgun (WGS) entry which is preliminary data.</text>
</comment>
<keyword evidence="5 10" id="KW-0812">Transmembrane</keyword>
<keyword evidence="11" id="KW-0969">Cilium</keyword>
<dbReference type="NCBIfam" id="TIGR01400">
    <property type="entry name" value="fliR"/>
    <property type="match status" value="1"/>
</dbReference>
<keyword evidence="11" id="KW-0282">Flagellum</keyword>
<reference evidence="11 12" key="1">
    <citation type="submission" date="2020-08" db="EMBL/GenBank/DDBJ databases">
        <title>A Genomic Blueprint of the Chicken Gut Microbiome.</title>
        <authorList>
            <person name="Gilroy R."/>
            <person name="Ravi A."/>
            <person name="Getino M."/>
            <person name="Pursley I."/>
            <person name="Horton D.L."/>
            <person name="Alikhan N.-F."/>
            <person name="Baker D."/>
            <person name="Gharbi K."/>
            <person name="Hall N."/>
            <person name="Watson M."/>
            <person name="Adriaenssens E.M."/>
            <person name="Foster-Nyarko E."/>
            <person name="Jarju S."/>
            <person name="Secka A."/>
            <person name="Antonio M."/>
            <person name="Oren A."/>
            <person name="Chaudhuri R."/>
            <person name="La Ragione R.M."/>
            <person name="Hildebrand F."/>
            <person name="Pallen M.J."/>
        </authorList>
    </citation>
    <scope>NUCLEOTIDE SEQUENCE [LARGE SCALE GENOMIC DNA]</scope>
    <source>
        <strain evidence="11 12">Sa2BVA9</strain>
    </source>
</reference>
<comment type="similarity">
    <text evidence="2 10">Belongs to the FliR/MopE/SpaR family.</text>
</comment>
<evidence type="ECO:0000256" key="6">
    <source>
        <dbReference type="ARBA" id="ARBA00022989"/>
    </source>
</evidence>
<comment type="function">
    <text evidence="1 10">Role in flagellar biosynthesis.</text>
</comment>
<evidence type="ECO:0000256" key="3">
    <source>
        <dbReference type="ARBA" id="ARBA00021717"/>
    </source>
</evidence>
<evidence type="ECO:0000256" key="4">
    <source>
        <dbReference type="ARBA" id="ARBA00022475"/>
    </source>
</evidence>
<dbReference type="Proteomes" id="UP000608071">
    <property type="component" value="Unassembled WGS sequence"/>
</dbReference>
<name>A0ABR8SUQ5_9BACL</name>
<evidence type="ECO:0000313" key="11">
    <source>
        <dbReference type="EMBL" id="MBD7967233.1"/>
    </source>
</evidence>
<dbReference type="PANTHER" id="PTHR30065:SF1">
    <property type="entry name" value="SURFACE PRESENTATION OF ANTIGENS PROTEIN SPAR"/>
    <property type="match status" value="1"/>
</dbReference>
<evidence type="ECO:0000256" key="9">
    <source>
        <dbReference type="NCBIfam" id="TIGR01400"/>
    </source>
</evidence>
<accession>A0ABR8SUQ5</accession>
<dbReference type="Pfam" id="PF01311">
    <property type="entry name" value="Bac_export_1"/>
    <property type="match status" value="1"/>
</dbReference>
<dbReference type="InterPro" id="IPR002010">
    <property type="entry name" value="T3SS_IM_R"/>
</dbReference>
<feature type="transmembrane region" description="Helical" evidence="10">
    <location>
        <begin position="216"/>
        <end position="240"/>
    </location>
</feature>
<feature type="transmembrane region" description="Helical" evidence="10">
    <location>
        <begin position="36"/>
        <end position="53"/>
    </location>
</feature>
<dbReference type="RefSeq" id="WP_191798403.1">
    <property type="nucleotide sequence ID" value="NZ_JACSQL010000001.1"/>
</dbReference>
<dbReference type="InterPro" id="IPR006303">
    <property type="entry name" value="FliR"/>
</dbReference>
<evidence type="ECO:0000256" key="1">
    <source>
        <dbReference type="ARBA" id="ARBA00002578"/>
    </source>
</evidence>
<dbReference type="PANTHER" id="PTHR30065">
    <property type="entry name" value="FLAGELLAR BIOSYNTHETIC PROTEIN FLIR"/>
    <property type="match status" value="1"/>
</dbReference>
<organism evidence="11 12">
    <name type="scientific">Paenibacillus gallinarum</name>
    <dbReference type="NCBI Taxonomy" id="2762232"/>
    <lineage>
        <taxon>Bacteria</taxon>
        <taxon>Bacillati</taxon>
        <taxon>Bacillota</taxon>
        <taxon>Bacilli</taxon>
        <taxon>Bacillales</taxon>
        <taxon>Paenibacillaceae</taxon>
        <taxon>Paenibacillus</taxon>
    </lineage>
</organism>
<evidence type="ECO:0000313" key="12">
    <source>
        <dbReference type="Proteomes" id="UP000608071"/>
    </source>
</evidence>
<comment type="caution">
    <text evidence="10">Lacks conserved residue(s) required for the propagation of feature annotation.</text>
</comment>
<evidence type="ECO:0000256" key="7">
    <source>
        <dbReference type="ARBA" id="ARBA00023136"/>
    </source>
</evidence>
<protein>
    <recommendedName>
        <fullName evidence="3 9">Flagellar biosynthetic protein FliR</fullName>
    </recommendedName>
</protein>
<feature type="transmembrane region" description="Helical" evidence="10">
    <location>
        <begin position="171"/>
        <end position="196"/>
    </location>
</feature>
<evidence type="ECO:0000256" key="10">
    <source>
        <dbReference type="RuleBase" id="RU362071"/>
    </source>
</evidence>
<keyword evidence="6 10" id="KW-1133">Transmembrane helix</keyword>
<keyword evidence="12" id="KW-1185">Reference proteome</keyword>
<feature type="transmembrane region" description="Helical" evidence="10">
    <location>
        <begin position="73"/>
        <end position="97"/>
    </location>
</feature>
<evidence type="ECO:0000256" key="8">
    <source>
        <dbReference type="ARBA" id="ARBA00023143"/>
    </source>
</evidence>
<evidence type="ECO:0000256" key="2">
    <source>
        <dbReference type="ARBA" id="ARBA00009772"/>
    </source>
</evidence>
<comment type="subcellular location">
    <subcellularLocation>
        <location evidence="10">Cell membrane</location>
        <topology evidence="10">Multi-pass membrane protein</topology>
    </subcellularLocation>
    <subcellularLocation>
        <location evidence="10">Bacterial flagellum basal body</location>
    </subcellularLocation>
</comment>
<keyword evidence="11" id="KW-0966">Cell projection</keyword>
<evidence type="ECO:0000256" key="5">
    <source>
        <dbReference type="ARBA" id="ARBA00022692"/>
    </source>
</evidence>
<dbReference type="PRINTS" id="PR00953">
    <property type="entry name" value="TYPE3IMRPROT"/>
</dbReference>
<proteinExistence type="inferred from homology"/>